<dbReference type="PROSITE" id="PS50809">
    <property type="entry name" value="DM_2"/>
    <property type="match status" value="1"/>
</dbReference>
<dbReference type="GO" id="GO:0000978">
    <property type="term" value="F:RNA polymerase II cis-regulatory region sequence-specific DNA binding"/>
    <property type="evidence" value="ECO:0007669"/>
    <property type="project" value="TreeGrafter"/>
</dbReference>
<dbReference type="GO" id="GO:0046872">
    <property type="term" value="F:metal ion binding"/>
    <property type="evidence" value="ECO:0007669"/>
    <property type="project" value="UniProtKB-KW"/>
</dbReference>
<keyword evidence="2 5" id="KW-0862">Zinc</keyword>
<reference evidence="8 9" key="1">
    <citation type="journal article" date="2022" name="Nat. Ecol. Evol.">
        <title>A masculinizing supergene underlies an exaggerated male reproductive morph in a spider.</title>
        <authorList>
            <person name="Hendrickx F."/>
            <person name="De Corte Z."/>
            <person name="Sonet G."/>
            <person name="Van Belleghem S.M."/>
            <person name="Kostlbacher S."/>
            <person name="Vangestel C."/>
        </authorList>
    </citation>
    <scope>NUCLEOTIDE SEQUENCE [LARGE SCALE GENOMIC DNA]</scope>
    <source>
        <strain evidence="8">W744_W776</strain>
    </source>
</reference>
<dbReference type="AlphaFoldDB" id="A0AAV6TLF9"/>
<dbReference type="InterPro" id="IPR001275">
    <property type="entry name" value="DM_DNA-bd"/>
</dbReference>
<dbReference type="SUPFAM" id="SSF82927">
    <property type="entry name" value="Cysteine-rich DNA binding domain, (DM domain)"/>
    <property type="match status" value="1"/>
</dbReference>
<dbReference type="GO" id="GO:0005634">
    <property type="term" value="C:nucleus"/>
    <property type="evidence" value="ECO:0007669"/>
    <property type="project" value="UniProtKB-SubCell"/>
</dbReference>
<evidence type="ECO:0000256" key="3">
    <source>
        <dbReference type="ARBA" id="ARBA00023125"/>
    </source>
</evidence>
<evidence type="ECO:0000256" key="1">
    <source>
        <dbReference type="ARBA" id="ARBA00022723"/>
    </source>
</evidence>
<sequence>MEFNLWAYSSCLRPSHPGMTPAFEFNRETESPTPSTSSADGDFKRPWGYSNVLKADDSPGHGPTTTGLYSLKNLEGLDDGHRSAFVRIVSGSFERREESRIKTEFAAAKRKGEEPDKSGRVTVVKRRKFLVSGNSKKIFVTPSRPKVALTSSSVVTAAGGCPPSKSVAGSSKTVKPVACSVSYTMAGPSTKDQQQSGPPWTKKQKAMQSDVEKHGSFYNGKPRPHSSDSEPKICNPTQLDASVSVHANAGLISGEPTAGKFISEKSTTSKSNIDPSTNNPSNLNQVAANSPNLEQNNCESPESEKATTITSNIIHVTPDLSAGMEPSGSPELSEVEDGPPKIRNAGQSKKRQIISSSIIVLTDTSSQIQVAAGPCPYTMAQPGPSTPIEDASDAIIIEKPGFPTLPNFKLLVLEALSNPRHLHRVLYLLASPSNQGQTNQRQLVSASNIGPLAQASPSNQFRNPAAVAGQQELAASSTRSPKCARCRNHDRINLVRGHKRHCPFKDCTCARCNLIVERQRVMALQVALRRAQAEDERQALMARAEAEAMGLAHPLPVDGPVLRAEEVELENSNSSASDYSHTATIVTL</sequence>
<evidence type="ECO:0000256" key="6">
    <source>
        <dbReference type="SAM" id="MobiDB-lite"/>
    </source>
</evidence>
<proteinExistence type="predicted"/>
<dbReference type="SMART" id="SM00301">
    <property type="entry name" value="DM"/>
    <property type="match status" value="1"/>
</dbReference>
<dbReference type="InterPro" id="IPR036407">
    <property type="entry name" value="DM_DNA-bd_sf"/>
</dbReference>
<evidence type="ECO:0000256" key="4">
    <source>
        <dbReference type="ARBA" id="ARBA00023242"/>
    </source>
</evidence>
<comment type="caution">
    <text evidence="8">The sequence shown here is derived from an EMBL/GenBank/DDBJ whole genome shotgun (WGS) entry which is preliminary data.</text>
</comment>
<dbReference type="PROSITE" id="PS40000">
    <property type="entry name" value="DM_1"/>
    <property type="match status" value="1"/>
</dbReference>
<evidence type="ECO:0000313" key="9">
    <source>
        <dbReference type="Proteomes" id="UP000827092"/>
    </source>
</evidence>
<protein>
    <recommendedName>
        <fullName evidence="7">DM domain-containing protein</fullName>
    </recommendedName>
</protein>
<dbReference type="EMBL" id="JAFNEN010002739">
    <property type="protein sequence ID" value="KAG8172409.1"/>
    <property type="molecule type" value="Genomic_DNA"/>
</dbReference>
<evidence type="ECO:0000259" key="7">
    <source>
        <dbReference type="PROSITE" id="PS50809"/>
    </source>
</evidence>
<feature type="region of interest" description="Disordered" evidence="6">
    <location>
        <begin position="22"/>
        <end position="44"/>
    </location>
</feature>
<feature type="region of interest" description="Disordered" evidence="6">
    <location>
        <begin position="265"/>
        <end position="349"/>
    </location>
</feature>
<feature type="DNA-binding region" description="DM" evidence="5">
    <location>
        <begin position="483"/>
        <end position="530"/>
    </location>
</feature>
<feature type="non-terminal residue" evidence="8">
    <location>
        <position position="588"/>
    </location>
</feature>
<feature type="compositionally biased region" description="Polar residues" evidence="6">
    <location>
        <begin position="265"/>
        <end position="314"/>
    </location>
</feature>
<dbReference type="Pfam" id="PF00751">
    <property type="entry name" value="DM"/>
    <property type="match status" value="1"/>
</dbReference>
<dbReference type="FunFam" id="4.10.1040.10:FF:000001">
    <property type="entry name" value="doublesex- and mab-3-related transcription factor 1"/>
    <property type="match status" value="1"/>
</dbReference>
<dbReference type="GO" id="GO:0007548">
    <property type="term" value="P:sex differentiation"/>
    <property type="evidence" value="ECO:0007669"/>
    <property type="project" value="TreeGrafter"/>
</dbReference>
<keyword evidence="3 5" id="KW-0238">DNA-binding</keyword>
<dbReference type="PANTHER" id="PTHR12322">
    <property type="entry name" value="DOUBLESEX AND MAB-3 RELATED TRANSCRIPTION FACTOR DMRT"/>
    <property type="match status" value="1"/>
</dbReference>
<feature type="region of interest" description="Disordered" evidence="6">
    <location>
        <begin position="185"/>
        <end position="236"/>
    </location>
</feature>
<evidence type="ECO:0000313" key="8">
    <source>
        <dbReference type="EMBL" id="KAG8172409.1"/>
    </source>
</evidence>
<dbReference type="PANTHER" id="PTHR12322:SF53">
    <property type="entry name" value="DOUBLESEX-MAB RELATED 11E"/>
    <property type="match status" value="1"/>
</dbReference>
<dbReference type="Proteomes" id="UP000827092">
    <property type="component" value="Unassembled WGS sequence"/>
</dbReference>
<keyword evidence="4 5" id="KW-0539">Nucleus</keyword>
<gene>
    <name evidence="8" type="ORF">JTE90_027188</name>
</gene>
<dbReference type="Gene3D" id="4.10.1040.10">
    <property type="entry name" value="DM DNA-binding domain"/>
    <property type="match status" value="1"/>
</dbReference>
<keyword evidence="1 5" id="KW-0479">Metal-binding</keyword>
<evidence type="ECO:0000256" key="5">
    <source>
        <dbReference type="PROSITE-ProRule" id="PRU00070"/>
    </source>
</evidence>
<comment type="subcellular location">
    <subcellularLocation>
        <location evidence="5">Nucleus</location>
    </subcellularLocation>
</comment>
<evidence type="ECO:0000256" key="2">
    <source>
        <dbReference type="ARBA" id="ARBA00022833"/>
    </source>
</evidence>
<dbReference type="InterPro" id="IPR026607">
    <property type="entry name" value="DMRT"/>
</dbReference>
<dbReference type="GO" id="GO:0000981">
    <property type="term" value="F:DNA-binding transcription factor activity, RNA polymerase II-specific"/>
    <property type="evidence" value="ECO:0007669"/>
    <property type="project" value="TreeGrafter"/>
</dbReference>
<organism evidence="8 9">
    <name type="scientific">Oedothorax gibbosus</name>
    <dbReference type="NCBI Taxonomy" id="931172"/>
    <lineage>
        <taxon>Eukaryota</taxon>
        <taxon>Metazoa</taxon>
        <taxon>Ecdysozoa</taxon>
        <taxon>Arthropoda</taxon>
        <taxon>Chelicerata</taxon>
        <taxon>Arachnida</taxon>
        <taxon>Araneae</taxon>
        <taxon>Araneomorphae</taxon>
        <taxon>Entelegynae</taxon>
        <taxon>Araneoidea</taxon>
        <taxon>Linyphiidae</taxon>
        <taxon>Erigoninae</taxon>
        <taxon>Oedothorax</taxon>
    </lineage>
</organism>
<name>A0AAV6TLF9_9ARAC</name>
<keyword evidence="9" id="KW-1185">Reference proteome</keyword>
<accession>A0AAV6TLF9</accession>
<feature type="domain" description="DM" evidence="7">
    <location>
        <begin position="483"/>
        <end position="530"/>
    </location>
</feature>